<evidence type="ECO:0000256" key="2">
    <source>
        <dbReference type="ARBA" id="ARBA00022840"/>
    </source>
</evidence>
<dbReference type="EMBL" id="HBGH01017236">
    <property type="protein sequence ID" value="CAD9237448.1"/>
    <property type="molecule type" value="Transcribed_RNA"/>
</dbReference>
<evidence type="ECO:0000256" key="5">
    <source>
        <dbReference type="SAM" id="MobiDB-lite"/>
    </source>
</evidence>
<dbReference type="SUPFAM" id="SSF56112">
    <property type="entry name" value="Protein kinase-like (PK-like)"/>
    <property type="match status" value="1"/>
</dbReference>
<evidence type="ECO:0000259" key="6">
    <source>
        <dbReference type="PROSITE" id="PS50011"/>
    </source>
</evidence>
<evidence type="ECO:0000256" key="3">
    <source>
        <dbReference type="PROSITE-ProRule" id="PRU10141"/>
    </source>
</evidence>
<feature type="binding site" evidence="3">
    <location>
        <position position="79"/>
    </location>
    <ligand>
        <name>ATP</name>
        <dbReference type="ChEBI" id="CHEBI:30616"/>
    </ligand>
</feature>
<protein>
    <recommendedName>
        <fullName evidence="6">Protein kinase domain-containing protein</fullName>
    </recommendedName>
</protein>
<dbReference type="SMART" id="SM00220">
    <property type="entry name" value="S_TKc"/>
    <property type="match status" value="1"/>
</dbReference>
<dbReference type="InterPro" id="IPR017441">
    <property type="entry name" value="Protein_kinase_ATP_BS"/>
</dbReference>
<comment type="similarity">
    <text evidence="4">Belongs to the protein kinase superfamily.</text>
</comment>
<organism evidence="7">
    <name type="scientific">Compsopogon caeruleus</name>
    <dbReference type="NCBI Taxonomy" id="31354"/>
    <lineage>
        <taxon>Eukaryota</taxon>
        <taxon>Rhodophyta</taxon>
        <taxon>Compsopogonophyceae</taxon>
        <taxon>Compsopogonales</taxon>
        <taxon>Compsopogonaceae</taxon>
        <taxon>Compsopogon</taxon>
    </lineage>
</organism>
<dbReference type="InterPro" id="IPR011009">
    <property type="entry name" value="Kinase-like_dom_sf"/>
</dbReference>
<reference evidence="7" key="1">
    <citation type="submission" date="2021-01" db="EMBL/GenBank/DDBJ databases">
        <authorList>
            <person name="Corre E."/>
            <person name="Pelletier E."/>
            <person name="Niang G."/>
            <person name="Scheremetjew M."/>
            <person name="Finn R."/>
            <person name="Kale V."/>
            <person name="Holt S."/>
            <person name="Cochrane G."/>
            <person name="Meng A."/>
            <person name="Brown T."/>
            <person name="Cohen L."/>
        </authorList>
    </citation>
    <scope>NUCLEOTIDE SEQUENCE</scope>
    <source>
        <strain evidence="7">SAG 36.94</strain>
    </source>
</reference>
<name>A0A7S1TI29_9RHOD</name>
<dbReference type="PROSITE" id="PS00107">
    <property type="entry name" value="PROTEIN_KINASE_ATP"/>
    <property type="match status" value="1"/>
</dbReference>
<keyword evidence="2 3" id="KW-0067">ATP-binding</keyword>
<keyword evidence="4" id="KW-0723">Serine/threonine-protein kinase</keyword>
<keyword evidence="1 3" id="KW-0547">Nucleotide-binding</keyword>
<keyword evidence="4" id="KW-0418">Kinase</keyword>
<dbReference type="PANTHER" id="PTHR24347">
    <property type="entry name" value="SERINE/THREONINE-PROTEIN KINASE"/>
    <property type="match status" value="1"/>
</dbReference>
<proteinExistence type="inferred from homology"/>
<keyword evidence="4" id="KW-0808">Transferase</keyword>
<dbReference type="Pfam" id="PF00069">
    <property type="entry name" value="Pkinase"/>
    <property type="match status" value="1"/>
</dbReference>
<dbReference type="InterPro" id="IPR008271">
    <property type="entry name" value="Ser/Thr_kinase_AS"/>
</dbReference>
<dbReference type="CDD" id="cd05117">
    <property type="entry name" value="STKc_CAMK"/>
    <property type="match status" value="1"/>
</dbReference>
<evidence type="ECO:0000256" key="4">
    <source>
        <dbReference type="RuleBase" id="RU000304"/>
    </source>
</evidence>
<feature type="domain" description="Protein kinase" evidence="6">
    <location>
        <begin position="49"/>
        <end position="309"/>
    </location>
</feature>
<dbReference type="GO" id="GO:0005524">
    <property type="term" value="F:ATP binding"/>
    <property type="evidence" value="ECO:0007669"/>
    <property type="project" value="UniProtKB-UniRule"/>
</dbReference>
<dbReference type="InterPro" id="IPR000719">
    <property type="entry name" value="Prot_kinase_dom"/>
</dbReference>
<dbReference type="PROSITE" id="PS50011">
    <property type="entry name" value="PROTEIN_KINASE_DOM"/>
    <property type="match status" value="1"/>
</dbReference>
<evidence type="ECO:0000313" key="7">
    <source>
        <dbReference type="EMBL" id="CAD9237448.1"/>
    </source>
</evidence>
<sequence>MKLGGCFGRESHDPSCHRESTPPRSRRSDIAQEPESPSILNSPKLDEKYTLGHLLGEGNFAQVFMGYQKGTSEPVAIKKFYHRPNDGEMKRAIGQELEFFKLGLEHEFIVKTYEVVRDDATSCLVLEIMAGQDLQVRLDLRDRFHEGETREILVRIFAALSFLHSNGVMHRDIKPENILFSSDTDNRAKLADFGLCHIFPKDGSRLKTDGMYGTPYYVAPEIARDERYTAKVDMWSCGVMMYQMLGGKLPFNAMTGNGVIRKVRKGNYNFNDPQWGTVSLVAKDLISKLMEVDPEKRYSAEQALHHPWIQDGVEAAQKKAKLPESMRSPHRVVDANFSDNGTLLV</sequence>
<evidence type="ECO:0000256" key="1">
    <source>
        <dbReference type="ARBA" id="ARBA00022741"/>
    </source>
</evidence>
<dbReference type="Gene3D" id="1.10.510.10">
    <property type="entry name" value="Transferase(Phosphotransferase) domain 1"/>
    <property type="match status" value="1"/>
</dbReference>
<gene>
    <name evidence="7" type="ORF">CCAE0312_LOCUS9547</name>
</gene>
<dbReference type="FunFam" id="1.10.510.10:FF:000571">
    <property type="entry name" value="Maternal embryonic leucine zipper kinase"/>
    <property type="match status" value="1"/>
</dbReference>
<dbReference type="GO" id="GO:0004674">
    <property type="term" value="F:protein serine/threonine kinase activity"/>
    <property type="evidence" value="ECO:0007669"/>
    <property type="project" value="UniProtKB-KW"/>
</dbReference>
<feature type="compositionally biased region" description="Basic and acidic residues" evidence="5">
    <location>
        <begin position="9"/>
        <end position="30"/>
    </location>
</feature>
<dbReference type="AlphaFoldDB" id="A0A7S1TI29"/>
<dbReference type="PROSITE" id="PS00108">
    <property type="entry name" value="PROTEIN_KINASE_ST"/>
    <property type="match status" value="1"/>
</dbReference>
<feature type="region of interest" description="Disordered" evidence="5">
    <location>
        <begin position="1"/>
        <end position="43"/>
    </location>
</feature>
<accession>A0A7S1TI29</accession>